<keyword evidence="12" id="KW-0325">Glycoprotein</keyword>
<dbReference type="InterPro" id="IPR036179">
    <property type="entry name" value="Ig-like_dom_sf"/>
</dbReference>
<evidence type="ECO:0000256" key="10">
    <source>
        <dbReference type="ARBA" id="ARBA00023136"/>
    </source>
</evidence>
<keyword evidence="4" id="KW-0732">Signal</keyword>
<dbReference type="FunFam" id="2.60.40.10:FF:000141">
    <property type="entry name" value="Down syndrome cell adhesion molecule a"/>
    <property type="match status" value="1"/>
</dbReference>
<keyword evidence="9" id="KW-0770">Synapse</keyword>
<dbReference type="CDD" id="cd00096">
    <property type="entry name" value="Ig"/>
    <property type="match status" value="1"/>
</dbReference>
<accession>A0A7L3EDW1</accession>
<evidence type="ECO:0000256" key="2">
    <source>
        <dbReference type="ARBA" id="ARBA00022475"/>
    </source>
</evidence>
<feature type="domain" description="Fibronectin type-III" evidence="20">
    <location>
        <begin position="1465"/>
        <end position="1565"/>
    </location>
</feature>
<reference evidence="21 22" key="1">
    <citation type="submission" date="2019-09" db="EMBL/GenBank/DDBJ databases">
        <title>Bird 10,000 Genomes (B10K) Project - Family phase.</title>
        <authorList>
            <person name="Zhang G."/>
        </authorList>
    </citation>
    <scope>NUCLEOTIDE SEQUENCE [LARGE SCALE GENOMIC DNA]</scope>
    <source>
        <strain evidence="21">B10K-DU-012-41</strain>
    </source>
</reference>
<evidence type="ECO:0000256" key="5">
    <source>
        <dbReference type="ARBA" id="ARBA00022737"/>
    </source>
</evidence>
<proteinExistence type="predicted"/>
<feature type="domain" description="Fibronectin type-III" evidence="20">
    <location>
        <begin position="1370"/>
        <end position="1464"/>
    </location>
</feature>
<feature type="domain" description="Ig-like" evidence="19">
    <location>
        <begin position="501"/>
        <end position="581"/>
    </location>
</feature>
<keyword evidence="8 18" id="KW-1133">Transmembrane helix</keyword>
<feature type="region of interest" description="Disordered" evidence="17">
    <location>
        <begin position="1702"/>
        <end position="1728"/>
    </location>
</feature>
<evidence type="ECO:0000256" key="18">
    <source>
        <dbReference type="SAM" id="Phobius"/>
    </source>
</evidence>
<evidence type="ECO:0000259" key="20">
    <source>
        <dbReference type="PROSITE" id="PS50853"/>
    </source>
</evidence>
<evidence type="ECO:0000256" key="14">
    <source>
        <dbReference type="ARBA" id="ARBA00034103"/>
    </source>
</evidence>
<feature type="domain" description="Ig-like" evidence="19">
    <location>
        <begin position="221"/>
        <end position="305"/>
    </location>
</feature>
<dbReference type="InterPro" id="IPR056754">
    <property type="entry name" value="DSCAM/DSCAML_C"/>
</dbReference>
<feature type="compositionally biased region" description="Polar residues" evidence="17">
    <location>
        <begin position="1767"/>
        <end position="1776"/>
    </location>
</feature>
<evidence type="ECO:0000256" key="3">
    <source>
        <dbReference type="ARBA" id="ARBA00022692"/>
    </source>
</evidence>
<name>A0A7L3EDW1_9PASS</name>
<dbReference type="FunFam" id="2.60.40.10:FF:000215">
    <property type="entry name" value="Down syndrome cell adhesion molecule a"/>
    <property type="match status" value="1"/>
</dbReference>
<evidence type="ECO:0000256" key="7">
    <source>
        <dbReference type="ARBA" id="ARBA00022902"/>
    </source>
</evidence>
<dbReference type="Pfam" id="PF13927">
    <property type="entry name" value="Ig_3"/>
    <property type="match status" value="4"/>
</dbReference>
<dbReference type="InterPro" id="IPR007110">
    <property type="entry name" value="Ig-like_dom"/>
</dbReference>
<dbReference type="FunFam" id="2.60.40.10:FF:000477">
    <property type="entry name" value="DS cell adhesion molecule like 1"/>
    <property type="match status" value="1"/>
</dbReference>
<dbReference type="InterPro" id="IPR013106">
    <property type="entry name" value="Ig_V-set"/>
</dbReference>
<dbReference type="InterPro" id="IPR013783">
    <property type="entry name" value="Ig-like_fold"/>
</dbReference>
<feature type="domain" description="Ig-like" evidence="19">
    <location>
        <begin position="403"/>
        <end position="496"/>
    </location>
</feature>
<evidence type="ECO:0000256" key="4">
    <source>
        <dbReference type="ARBA" id="ARBA00022729"/>
    </source>
</evidence>
<keyword evidence="7" id="KW-0524">Neurogenesis</keyword>
<dbReference type="InterPro" id="IPR013098">
    <property type="entry name" value="Ig_I-set"/>
</dbReference>
<dbReference type="Pfam" id="PF00041">
    <property type="entry name" value="fn3"/>
    <property type="match status" value="4"/>
</dbReference>
<dbReference type="SMART" id="SM00409">
    <property type="entry name" value="IG"/>
    <property type="match status" value="9"/>
</dbReference>
<feature type="domain" description="Fibronectin type-III" evidence="20">
    <location>
        <begin position="976"/>
        <end position="1075"/>
    </location>
</feature>
<keyword evidence="3 18" id="KW-0812">Transmembrane</keyword>
<dbReference type="GO" id="GO:0005886">
    <property type="term" value="C:plasma membrane"/>
    <property type="evidence" value="ECO:0007669"/>
    <property type="project" value="UniProtKB-SubCell"/>
</dbReference>
<keyword evidence="5" id="KW-0677">Repeat</keyword>
<evidence type="ECO:0000256" key="8">
    <source>
        <dbReference type="ARBA" id="ARBA00022989"/>
    </source>
</evidence>
<evidence type="ECO:0000313" key="22">
    <source>
        <dbReference type="Proteomes" id="UP000563107"/>
    </source>
</evidence>
<keyword evidence="10 18" id="KW-0472">Membrane</keyword>
<dbReference type="CDD" id="cd20958">
    <property type="entry name" value="IgI_5_Dscam"/>
    <property type="match status" value="1"/>
</dbReference>
<dbReference type="FunFam" id="2.60.40.10:FF:000017">
    <property type="entry name" value="Down syndrome cell adhesion molecule b"/>
    <property type="match status" value="2"/>
</dbReference>
<sequence length="1885" mass="206537">PAAVASALSAAHAEDVGTSLYFVNDSLQQVTFSSTVGVVIPCPAAGSPSAVLRWYLATGDDIYDVPHIRHVHANGTLQLYPFSPSAFNSFIHDNDYFCTAENSAGKIRSPNIRVKAVFREPYTVRVEDQRSMRGNVAVFKCLIPSSVQEYVSVVSWEKDTVSIIPENRFFITSYGGLYISDVQKEDALSTYRCITKHKYSGETRQSNGARLSVSDPAESIPTMLDSFQSREVKAGRLVELPCIASGYPNPAVRWIKDGRPLPADSRWSKRITGLTISDLRVEDSGTYICEVTNTFGSAEVTGTLTVIDPLRVTLTPKKLKTGIGSTVILSCALSGSPEYVIRWYRNTDLVAVDDYISIRGISNETLLITAAQKSHSGAYQCFATRKSQTAQDFSIITLEDGTPRIVSSFSEKVVNPGEQFSLMCAAKGAPPPTVTWALDDEPIPRDSGHRSNQYTMSDGTTVSHMNVTSPQIKDGGVYRCTARNSVGSAEYQARINVRGPPSIRAMKNITAVAGRDTFINCRVIGYPYYSIKWYKDSLLLPDNHRQVVFENGTLKLMDVQKGMDEGEYLCSVLIQPQLSISQSVHVTVKVPPLIQPFEFPPASIGQLLYIPCVVSSGDMPIHITWRKDGHVILSGSGVTIESKEFMSSLQISSVSLKHNGNYTCIASNDAATVSRERQLIVRVPPRFVVQPNNQDGIYGKAGVLNCSVDGYPPPKVMWKHAKGSGNPQQYHPIPLTGRIQILPNSSLLIRHVLEEDIGYYLCQASNGVGTDISKSMFLTVKIPAMITSHPNTTIAIKGQTKELNCTARGERPIIIRWEKGDTVIDPDRNMRYAITTKDNGDEVISTLKVRAGGPCTCPDSLGVGGAGRVWWFPVGGESAPLQGCKSWRCLGTPRHCKPRDGIRALTLLSHSTAFPDSWDFKQSTRNISPTINQANIVDLHPASVYSIRMYSFNKIGRSEPSKELTISTEEAAPDGPPMDVTLQPITSQSIQVTWKAPKKELQNGVIRGYQIGYRENSPGSNGQYSIVEMKATGDSEVYTLDNLKKFAQYGVVVQAFNRAGTGPSSSEINATTLEDVPSQPPENVRAISITSDVAVISWSEPPRSTLNGVLKGYRVIFWSLYMDGEWGEMQNITTTRERVELRGMEKFTNYSVQVLAYTQAGDGVRSSVLYIQTKEDIPGPPAGIKAVPSSASSVVVSWLPPAKPNGIIRKYTIFCSSPGSGQPAPSEYETSPDQLFYRIAHLNRGQQYLLWVAAVTSAGRGNISEKVTIEPAGKAPAKIISFGGTVTTPWMKDVRLPCNSVGEPVPAIKWTKDSEDSAIPVTVDGHRLIQANGTLVLRSVKAEDSGYYTCTATNTWGFDTIIINLLVQVPPDQPRLTVSKTSSSSITLAWIPGDNGGSSIRGFVLQYSVDNSEEWKDVFISSSERSFKLESLKCGTWYKVKLAAKNSVGAGRISEIIEAKTHGREPSFSKDQHLFTHINSTHARLNLQGWSSGGCPITAIVLEYRPKGNWVWQSLRTNSSSEVFLTELREATWYELRMKACNSAGCGNETAQFATLDYDGSTIPPIKSAQGEGDDVKKLFTIACPVILATLGVALLFIIRKKRKEKRLKRLRDAKSLAEMLISKNNRSFDTPVKGPPQGPRLHIDIPRVQLLIEDKEGIKQLGDDKATIPVTDTEFSQAVNPQSFCTGVSLHHPALIQNTGPLIDMSDIRPGTNPVSRKSVKSAHSTRNRYSSQWTLTKCQASTPARTLTSDWRTVGSQHGITVTESDSYSASLSQDTDKGRNSMVSTESASSTYEELARAYEHAKLEEQLQHAKFEITECFISDSSSDQMTTGTTDNADSMTSMSTPSEPGICRFTASPPKPQDSERGKGVAVPIPHRANKSRF</sequence>
<feature type="transmembrane region" description="Helical" evidence="18">
    <location>
        <begin position="1579"/>
        <end position="1599"/>
    </location>
</feature>
<dbReference type="GO" id="GO:0007416">
    <property type="term" value="P:synapse assembly"/>
    <property type="evidence" value="ECO:0007669"/>
    <property type="project" value="UniProtKB-ARBA"/>
</dbReference>
<feature type="compositionally biased region" description="Polar residues" evidence="17">
    <location>
        <begin position="1827"/>
        <end position="1849"/>
    </location>
</feature>
<dbReference type="Pfam" id="PF07679">
    <property type="entry name" value="I-set"/>
    <property type="match status" value="3"/>
</dbReference>
<feature type="domain" description="Ig-like" evidence="19">
    <location>
        <begin position="1265"/>
        <end position="1354"/>
    </location>
</feature>
<keyword evidence="11" id="KW-1015">Disulfide bond</keyword>
<dbReference type="FunFam" id="2.60.40.10:FF:000104">
    <property type="entry name" value="Down syndrome cell adhesion molecule b"/>
    <property type="match status" value="1"/>
</dbReference>
<dbReference type="PANTHER" id="PTHR44170:SF53">
    <property type="entry name" value="DS CELL ADHESION MOLECULE LIKE 1"/>
    <property type="match status" value="1"/>
</dbReference>
<dbReference type="SMART" id="SM00408">
    <property type="entry name" value="IGc2"/>
    <property type="match status" value="8"/>
</dbReference>
<feature type="domain" description="Ig-like" evidence="19">
    <location>
        <begin position="783"/>
        <end position="857"/>
    </location>
</feature>
<feature type="compositionally biased region" description="Basic residues" evidence="17">
    <location>
        <begin position="1719"/>
        <end position="1728"/>
    </location>
</feature>
<dbReference type="InterPro" id="IPR036116">
    <property type="entry name" value="FN3_sf"/>
</dbReference>
<dbReference type="InterPro" id="IPR003599">
    <property type="entry name" value="Ig_sub"/>
</dbReference>
<dbReference type="GO" id="GO:0010842">
    <property type="term" value="P:retina layer formation"/>
    <property type="evidence" value="ECO:0007669"/>
    <property type="project" value="UniProtKB-ARBA"/>
</dbReference>
<evidence type="ECO:0000256" key="16">
    <source>
        <dbReference type="ARBA" id="ARBA00072807"/>
    </source>
</evidence>
<feature type="non-terminal residue" evidence="21">
    <location>
        <position position="1885"/>
    </location>
</feature>
<evidence type="ECO:0000313" key="21">
    <source>
        <dbReference type="EMBL" id="NXT66478.1"/>
    </source>
</evidence>
<dbReference type="FunFam" id="2.60.40.10:FF:000315">
    <property type="entry name" value="Down syndrome cell adhesion molecule like 1"/>
    <property type="match status" value="1"/>
</dbReference>
<dbReference type="FunFam" id="2.60.40.10:FF:000167">
    <property type="entry name" value="Down syndrome cell adhesion molecule b"/>
    <property type="match status" value="1"/>
</dbReference>
<feature type="domain" description="Fibronectin type-III" evidence="20">
    <location>
        <begin position="873"/>
        <end position="971"/>
    </location>
</feature>
<dbReference type="EMBL" id="VZTR01017531">
    <property type="protein sequence ID" value="NXT66478.1"/>
    <property type="molecule type" value="Genomic_DNA"/>
</dbReference>
<feature type="domain" description="Ig-like" evidence="19">
    <location>
        <begin position="309"/>
        <end position="397"/>
    </location>
</feature>
<dbReference type="InterPro" id="IPR003598">
    <property type="entry name" value="Ig_sub2"/>
</dbReference>
<dbReference type="SMART" id="SM00060">
    <property type="entry name" value="FN3"/>
    <property type="match status" value="6"/>
</dbReference>
<feature type="domain" description="Ig-like" evidence="19">
    <location>
        <begin position="110"/>
        <end position="212"/>
    </location>
</feature>
<dbReference type="PROSITE" id="PS50835">
    <property type="entry name" value="IG_LIKE"/>
    <property type="match status" value="9"/>
</dbReference>
<dbReference type="PANTHER" id="PTHR44170">
    <property type="entry name" value="PROTEIN SIDEKICK"/>
    <property type="match status" value="1"/>
</dbReference>
<dbReference type="Proteomes" id="UP000563107">
    <property type="component" value="Unassembled WGS sequence"/>
</dbReference>
<dbReference type="CDD" id="cd05734">
    <property type="entry name" value="Ig_DSCAM"/>
    <property type="match status" value="1"/>
</dbReference>
<dbReference type="GO" id="GO:0060219">
    <property type="term" value="P:camera-type eye photoreceptor cell differentiation"/>
    <property type="evidence" value="ECO:0007669"/>
    <property type="project" value="UniProtKB-ARBA"/>
</dbReference>
<keyword evidence="2" id="KW-1003">Cell membrane</keyword>
<keyword evidence="22" id="KW-1185">Reference proteome</keyword>
<feature type="region of interest" description="Disordered" evidence="17">
    <location>
        <begin position="1767"/>
        <end position="1791"/>
    </location>
</feature>
<feature type="region of interest" description="Disordered" evidence="17">
    <location>
        <begin position="1827"/>
        <end position="1885"/>
    </location>
</feature>
<evidence type="ECO:0000256" key="9">
    <source>
        <dbReference type="ARBA" id="ARBA00023018"/>
    </source>
</evidence>
<dbReference type="FunFam" id="2.60.40.10:FF:000333">
    <property type="entry name" value="Down syndrome cell adhesion molecule"/>
    <property type="match status" value="1"/>
</dbReference>
<keyword evidence="6" id="KW-0130">Cell adhesion</keyword>
<evidence type="ECO:0000256" key="1">
    <source>
        <dbReference type="ARBA" id="ARBA00004251"/>
    </source>
</evidence>
<evidence type="ECO:0000256" key="12">
    <source>
        <dbReference type="ARBA" id="ARBA00023180"/>
    </source>
</evidence>
<dbReference type="SMART" id="SM00406">
    <property type="entry name" value="IGv"/>
    <property type="match status" value="2"/>
</dbReference>
<comment type="subunit">
    <text evidence="15">Homodimer; mediates homophilic interactions to promote cell adhesion.</text>
</comment>
<organism evidence="21 22">
    <name type="scientific">Chaetops frenatus</name>
    <name type="common">Rufous rock-jumper</name>
    <dbReference type="NCBI Taxonomy" id="221966"/>
    <lineage>
        <taxon>Eukaryota</taxon>
        <taxon>Metazoa</taxon>
        <taxon>Chordata</taxon>
        <taxon>Craniata</taxon>
        <taxon>Vertebrata</taxon>
        <taxon>Euteleostomi</taxon>
        <taxon>Archelosauria</taxon>
        <taxon>Archosauria</taxon>
        <taxon>Dinosauria</taxon>
        <taxon>Saurischia</taxon>
        <taxon>Theropoda</taxon>
        <taxon>Coelurosauria</taxon>
        <taxon>Aves</taxon>
        <taxon>Neognathae</taxon>
        <taxon>Neoaves</taxon>
        <taxon>Telluraves</taxon>
        <taxon>Australaves</taxon>
        <taxon>Passeriformes</taxon>
        <taxon>Picathartidae</taxon>
        <taxon>Chaetops</taxon>
    </lineage>
</organism>
<gene>
    <name evidence="21" type="primary">Dscaml1</name>
    <name evidence="21" type="ORF">CHAFRE_R00823</name>
</gene>
<dbReference type="FunFam" id="2.60.40.10:FF:000264">
    <property type="entry name" value="Down syndrome cell adhesion molecule like 1"/>
    <property type="match status" value="1"/>
</dbReference>
<dbReference type="SUPFAM" id="SSF48726">
    <property type="entry name" value="Immunoglobulin"/>
    <property type="match status" value="9"/>
</dbReference>
<keyword evidence="13" id="KW-0393">Immunoglobulin domain</keyword>
<evidence type="ECO:0000256" key="11">
    <source>
        <dbReference type="ARBA" id="ARBA00023157"/>
    </source>
</evidence>
<feature type="domain" description="Ig-like" evidence="19">
    <location>
        <begin position="591"/>
        <end position="680"/>
    </location>
</feature>
<dbReference type="FunFam" id="2.60.40.10:FF:000482">
    <property type="entry name" value="Down syndrome cell adhesion molecule like 1"/>
    <property type="match status" value="1"/>
</dbReference>
<dbReference type="Gene3D" id="2.60.40.10">
    <property type="entry name" value="Immunoglobulins"/>
    <property type="match status" value="16"/>
</dbReference>
<dbReference type="GO" id="GO:0007156">
    <property type="term" value="P:homophilic cell adhesion via plasma membrane adhesion molecules"/>
    <property type="evidence" value="ECO:0007669"/>
    <property type="project" value="UniProtKB-ARBA"/>
</dbReference>
<feature type="domain" description="Ig-like" evidence="19">
    <location>
        <begin position="685"/>
        <end position="779"/>
    </location>
</feature>
<dbReference type="InterPro" id="IPR003961">
    <property type="entry name" value="FN3_dom"/>
</dbReference>
<dbReference type="PROSITE" id="PS50853">
    <property type="entry name" value="FN3"/>
    <property type="match status" value="6"/>
</dbReference>
<feature type="domain" description="Fibronectin type-III" evidence="20">
    <location>
        <begin position="1080"/>
        <end position="1176"/>
    </location>
</feature>
<comment type="subcellular location">
    <subcellularLocation>
        <location evidence="1">Cell membrane</location>
        <topology evidence="1">Single-pass type I membrane protein</topology>
    </subcellularLocation>
    <subcellularLocation>
        <location evidence="14">Synapse</location>
    </subcellularLocation>
</comment>
<dbReference type="FunFam" id="2.60.40.10:FF:000120">
    <property type="entry name" value="Down syndrome cell adhesion molecule like 1"/>
    <property type="match status" value="1"/>
</dbReference>
<feature type="non-terminal residue" evidence="21">
    <location>
        <position position="1"/>
    </location>
</feature>
<dbReference type="Pfam" id="PF25059">
    <property type="entry name" value="FN3_DSCAM-DSCAML_C"/>
    <property type="match status" value="1"/>
</dbReference>
<evidence type="ECO:0000256" key="15">
    <source>
        <dbReference type="ARBA" id="ARBA00065695"/>
    </source>
</evidence>
<evidence type="ECO:0000259" key="19">
    <source>
        <dbReference type="PROSITE" id="PS50835"/>
    </source>
</evidence>
<feature type="domain" description="Fibronectin type-III" evidence="20">
    <location>
        <begin position="1180"/>
        <end position="1275"/>
    </location>
</feature>
<protein>
    <recommendedName>
        <fullName evidence="16">Cell adhesion molecule DSCAML1</fullName>
    </recommendedName>
</protein>
<dbReference type="GO" id="GO:0045202">
    <property type="term" value="C:synapse"/>
    <property type="evidence" value="ECO:0007669"/>
    <property type="project" value="UniProtKB-SubCell"/>
</dbReference>
<comment type="caution">
    <text evidence="21">The sequence shown here is derived from an EMBL/GenBank/DDBJ whole genome shotgun (WGS) entry which is preliminary data.</text>
</comment>
<dbReference type="FunFam" id="2.60.40.10:FF:000172">
    <property type="entry name" value="Down syndrome cell adhesion molecule b"/>
    <property type="match status" value="1"/>
</dbReference>
<evidence type="ECO:0000256" key="6">
    <source>
        <dbReference type="ARBA" id="ARBA00022889"/>
    </source>
</evidence>
<dbReference type="CDD" id="cd00063">
    <property type="entry name" value="FN3"/>
    <property type="match status" value="6"/>
</dbReference>
<evidence type="ECO:0000256" key="13">
    <source>
        <dbReference type="ARBA" id="ARBA00023319"/>
    </source>
</evidence>
<evidence type="ECO:0000256" key="17">
    <source>
        <dbReference type="SAM" id="MobiDB-lite"/>
    </source>
</evidence>
<dbReference type="SUPFAM" id="SSF49265">
    <property type="entry name" value="Fibronectin type III"/>
    <property type="match status" value="3"/>
</dbReference>
<dbReference type="FunFam" id="2.60.40.10:FF:000219">
    <property type="entry name" value="Down syndrome cell adhesion molecule homolog"/>
    <property type="match status" value="1"/>
</dbReference>